<dbReference type="EMBL" id="RHLK01000004">
    <property type="protein sequence ID" value="MVO99845.1"/>
    <property type="molecule type" value="Genomic_DNA"/>
</dbReference>
<feature type="domain" description="Response regulatory" evidence="20">
    <location>
        <begin position="338"/>
        <end position="458"/>
    </location>
</feature>
<gene>
    <name evidence="22" type="ORF">EDM21_09920</name>
</gene>
<dbReference type="InterPro" id="IPR005467">
    <property type="entry name" value="His_kinase_dom"/>
</dbReference>
<dbReference type="InterPro" id="IPR011006">
    <property type="entry name" value="CheY-like_superfamily"/>
</dbReference>
<evidence type="ECO:0000256" key="18">
    <source>
        <dbReference type="SAM" id="Coils"/>
    </source>
</evidence>
<dbReference type="InterPro" id="IPR003594">
    <property type="entry name" value="HATPase_dom"/>
</dbReference>
<feature type="domain" description="HPt" evidence="21">
    <location>
        <begin position="487"/>
        <end position="581"/>
    </location>
</feature>
<comment type="subcellular location">
    <subcellularLocation>
        <location evidence="2">Cell membrane</location>
        <topology evidence="2">Multi-pass membrane protein</topology>
    </subcellularLocation>
</comment>
<dbReference type="SUPFAM" id="SSF55874">
    <property type="entry name" value="ATPase domain of HSP90 chaperone/DNA topoisomerase II/histidine kinase"/>
    <property type="match status" value="1"/>
</dbReference>
<keyword evidence="18" id="KW-0175">Coiled coil</keyword>
<dbReference type="EC" id="2.7.13.3" evidence="4"/>
<evidence type="ECO:0000259" key="19">
    <source>
        <dbReference type="PROSITE" id="PS50109"/>
    </source>
</evidence>
<dbReference type="SUPFAM" id="SSF47384">
    <property type="entry name" value="Homodimeric domain of signal transducing histidine kinase"/>
    <property type="match status" value="1"/>
</dbReference>
<dbReference type="SMART" id="SM00388">
    <property type="entry name" value="HisKA"/>
    <property type="match status" value="1"/>
</dbReference>
<dbReference type="Gene3D" id="3.40.50.2300">
    <property type="match status" value="1"/>
</dbReference>
<comment type="caution">
    <text evidence="22">The sequence shown here is derived from an EMBL/GenBank/DDBJ whole genome shotgun (WGS) entry which is preliminary data.</text>
</comment>
<dbReference type="Pfam" id="PF02518">
    <property type="entry name" value="HATPase_c"/>
    <property type="match status" value="1"/>
</dbReference>
<comment type="similarity">
    <text evidence="3">In the N-terminal section; belongs to the phytochrome family.</text>
</comment>
<dbReference type="PANTHER" id="PTHR45339:SF1">
    <property type="entry name" value="HYBRID SIGNAL TRANSDUCTION HISTIDINE KINASE J"/>
    <property type="match status" value="1"/>
</dbReference>
<feature type="modified residue" description="Phosphohistidine" evidence="16">
    <location>
        <position position="526"/>
    </location>
</feature>
<reference evidence="22 23" key="1">
    <citation type="journal article" date="2019" name="Microorganisms">
        <title>Paenibacillus lutrae sp. nov., A Chitinolytic Species Isolated from A River Otter in Castril Natural Park, Granada, Spain.</title>
        <authorList>
            <person name="Rodriguez M."/>
            <person name="Reina J.C."/>
            <person name="Bejar V."/>
            <person name="Llamas I."/>
        </authorList>
    </citation>
    <scope>NUCLEOTIDE SEQUENCE [LARGE SCALE GENOMIC DNA]</scope>
    <source>
        <strain evidence="22 23">N10</strain>
    </source>
</reference>
<evidence type="ECO:0000256" key="12">
    <source>
        <dbReference type="ARBA" id="ARBA00022989"/>
    </source>
</evidence>
<dbReference type="FunFam" id="3.30.565.10:FF:000010">
    <property type="entry name" value="Sensor histidine kinase RcsC"/>
    <property type="match status" value="1"/>
</dbReference>
<dbReference type="CDD" id="cd17546">
    <property type="entry name" value="REC_hyHK_CKI1_RcsC-like"/>
    <property type="match status" value="1"/>
</dbReference>
<feature type="coiled-coil region" evidence="18">
    <location>
        <begin position="13"/>
        <end position="75"/>
    </location>
</feature>
<dbReference type="SUPFAM" id="SSF52172">
    <property type="entry name" value="CheY-like"/>
    <property type="match status" value="1"/>
</dbReference>
<evidence type="ECO:0000256" key="1">
    <source>
        <dbReference type="ARBA" id="ARBA00000085"/>
    </source>
</evidence>
<evidence type="ECO:0000256" key="15">
    <source>
        <dbReference type="ARBA" id="ARBA00074306"/>
    </source>
</evidence>
<dbReference type="InterPro" id="IPR036641">
    <property type="entry name" value="HPT_dom_sf"/>
</dbReference>
<organism evidence="22 23">
    <name type="scientific">Paenibacillus lutrae</name>
    <dbReference type="NCBI Taxonomy" id="2078573"/>
    <lineage>
        <taxon>Bacteria</taxon>
        <taxon>Bacillati</taxon>
        <taxon>Bacillota</taxon>
        <taxon>Bacilli</taxon>
        <taxon>Bacillales</taxon>
        <taxon>Paenibacillaceae</taxon>
        <taxon>Paenibacillus</taxon>
    </lineage>
</organism>
<keyword evidence="12" id="KW-1133">Transmembrane helix</keyword>
<keyword evidence="10" id="KW-0418">Kinase</keyword>
<protein>
    <recommendedName>
        <fullName evidence="15">Circadian input-output histidine kinase CikA</fullName>
        <ecNumber evidence="4">2.7.13.3</ecNumber>
    </recommendedName>
</protein>
<dbReference type="InterPro" id="IPR003661">
    <property type="entry name" value="HisK_dim/P_dom"/>
</dbReference>
<dbReference type="GO" id="GO:0005886">
    <property type="term" value="C:plasma membrane"/>
    <property type="evidence" value="ECO:0007669"/>
    <property type="project" value="UniProtKB-SubCell"/>
</dbReference>
<evidence type="ECO:0000256" key="10">
    <source>
        <dbReference type="ARBA" id="ARBA00022777"/>
    </source>
</evidence>
<evidence type="ECO:0000256" key="4">
    <source>
        <dbReference type="ARBA" id="ARBA00012438"/>
    </source>
</evidence>
<dbReference type="Gene3D" id="1.10.287.130">
    <property type="match status" value="1"/>
</dbReference>
<sequence length="581" mass="65184">MDPNYTEQDLTEITHYRQTIEKLSNQLIQARHREEQVLSEFSALNNELVNLQRELSKTNVEVVQSKAEAERANEAKSMFLATMSHEIRTPMNGILGMAELLSHTLETDEQRQSIAIIEESASLLLTIINDILDLSKIEAGHMQAEPETFEVRKLLDHAIRLLEPNAARKNNTLQGVIDDTVNSHLIGDAGRIRQILINLAGNAIKFTENGDIQIRIRLLQSSSAYQTLRFEISDTGIGIADEHVHRVFDPFYQAHTQHEDAQKSTGLGLSICKRLVEWMEGRIDVTSRIGSGSTFWFELQLALPAEADYQADTAAASRNAKQAIGGSQAFTDEERKQPLLLVEDNAINRQVALLQLQKLGFTEIDTAVNGEEAIEARSRKDYSLILMDSQMPVVDGLQATELIREWETARRHPRTAIIALTASAMASDRQRCLDAGMDDYLTKPLQLAKLQTAVRKWLPAGPPISTNRHILIPEVIEELNGLDEPGSPSVLALLLRMYKEQAPAKLHQLEERLRSKDLAGIRYMAHDLKSTSLSLGIDHLSKLFENIETQAKGGTVEYSDAAMRELWQAYEEACCELQRLL</sequence>
<dbReference type="Gene3D" id="1.20.120.160">
    <property type="entry name" value="HPT domain"/>
    <property type="match status" value="1"/>
</dbReference>
<dbReference type="InterPro" id="IPR008207">
    <property type="entry name" value="Sig_transdc_His_kin_Hpt_dom"/>
</dbReference>
<evidence type="ECO:0000256" key="9">
    <source>
        <dbReference type="ARBA" id="ARBA00022741"/>
    </source>
</evidence>
<keyword evidence="14" id="KW-0472">Membrane</keyword>
<dbReference type="SMART" id="SM00448">
    <property type="entry name" value="REC"/>
    <property type="match status" value="1"/>
</dbReference>
<evidence type="ECO:0000256" key="13">
    <source>
        <dbReference type="ARBA" id="ARBA00023012"/>
    </source>
</evidence>
<evidence type="ECO:0000256" key="7">
    <source>
        <dbReference type="ARBA" id="ARBA00022679"/>
    </source>
</evidence>
<dbReference type="CDD" id="cd16922">
    <property type="entry name" value="HATPase_EvgS-ArcB-TorS-like"/>
    <property type="match status" value="1"/>
</dbReference>
<dbReference type="PROSITE" id="PS50109">
    <property type="entry name" value="HIS_KIN"/>
    <property type="match status" value="1"/>
</dbReference>
<feature type="domain" description="Histidine kinase" evidence="19">
    <location>
        <begin position="82"/>
        <end position="303"/>
    </location>
</feature>
<keyword evidence="7" id="KW-0808">Transferase</keyword>
<dbReference type="GO" id="GO:0005524">
    <property type="term" value="F:ATP binding"/>
    <property type="evidence" value="ECO:0007669"/>
    <property type="project" value="UniProtKB-KW"/>
</dbReference>
<evidence type="ECO:0000256" key="16">
    <source>
        <dbReference type="PROSITE-ProRule" id="PRU00110"/>
    </source>
</evidence>
<dbReference type="InterPro" id="IPR001789">
    <property type="entry name" value="Sig_transdc_resp-reg_receiver"/>
</dbReference>
<evidence type="ECO:0000256" key="17">
    <source>
        <dbReference type="PROSITE-ProRule" id="PRU00169"/>
    </source>
</evidence>
<evidence type="ECO:0000256" key="6">
    <source>
        <dbReference type="ARBA" id="ARBA00022553"/>
    </source>
</evidence>
<dbReference type="PROSITE" id="PS50110">
    <property type="entry name" value="RESPONSE_REGULATORY"/>
    <property type="match status" value="1"/>
</dbReference>
<evidence type="ECO:0000259" key="20">
    <source>
        <dbReference type="PROSITE" id="PS50110"/>
    </source>
</evidence>
<dbReference type="PANTHER" id="PTHR45339">
    <property type="entry name" value="HYBRID SIGNAL TRANSDUCTION HISTIDINE KINASE J"/>
    <property type="match status" value="1"/>
</dbReference>
<name>A0A7X3FHQ6_9BACL</name>
<keyword evidence="23" id="KW-1185">Reference proteome</keyword>
<keyword evidence="6 17" id="KW-0597">Phosphoprotein</keyword>
<dbReference type="InterPro" id="IPR004358">
    <property type="entry name" value="Sig_transdc_His_kin-like_C"/>
</dbReference>
<evidence type="ECO:0000256" key="14">
    <source>
        <dbReference type="ARBA" id="ARBA00023136"/>
    </source>
</evidence>
<evidence type="ECO:0000313" key="22">
    <source>
        <dbReference type="EMBL" id="MVO99845.1"/>
    </source>
</evidence>
<evidence type="ECO:0000256" key="5">
    <source>
        <dbReference type="ARBA" id="ARBA00022475"/>
    </source>
</evidence>
<dbReference type="Pfam" id="PF01627">
    <property type="entry name" value="Hpt"/>
    <property type="match status" value="1"/>
</dbReference>
<dbReference type="SUPFAM" id="SSF47226">
    <property type="entry name" value="Histidine-containing phosphotransfer domain, HPT domain"/>
    <property type="match status" value="1"/>
</dbReference>
<comment type="catalytic activity">
    <reaction evidence="1">
        <text>ATP + protein L-histidine = ADP + protein N-phospho-L-histidine.</text>
        <dbReference type="EC" id="2.7.13.3"/>
    </reaction>
</comment>
<dbReference type="FunFam" id="1.10.287.130:FF:000004">
    <property type="entry name" value="Ethylene receptor 1"/>
    <property type="match status" value="1"/>
</dbReference>
<dbReference type="GO" id="GO:0000155">
    <property type="term" value="F:phosphorelay sensor kinase activity"/>
    <property type="evidence" value="ECO:0007669"/>
    <property type="project" value="InterPro"/>
</dbReference>
<evidence type="ECO:0000313" key="23">
    <source>
        <dbReference type="Proteomes" id="UP000490800"/>
    </source>
</evidence>
<dbReference type="SMART" id="SM00387">
    <property type="entry name" value="HATPase_c"/>
    <property type="match status" value="1"/>
</dbReference>
<dbReference type="RefSeq" id="WP_166541929.1">
    <property type="nucleotide sequence ID" value="NZ_RHLK01000004.1"/>
</dbReference>
<dbReference type="Pfam" id="PF00512">
    <property type="entry name" value="HisKA"/>
    <property type="match status" value="1"/>
</dbReference>
<evidence type="ECO:0000256" key="3">
    <source>
        <dbReference type="ARBA" id="ARBA00006402"/>
    </source>
</evidence>
<proteinExistence type="inferred from homology"/>
<keyword evidence="8" id="KW-0812">Transmembrane</keyword>
<dbReference type="Pfam" id="PF00072">
    <property type="entry name" value="Response_reg"/>
    <property type="match status" value="1"/>
</dbReference>
<dbReference type="PRINTS" id="PR00344">
    <property type="entry name" value="BCTRLSENSOR"/>
</dbReference>
<dbReference type="InterPro" id="IPR036890">
    <property type="entry name" value="HATPase_C_sf"/>
</dbReference>
<dbReference type="CDD" id="cd00082">
    <property type="entry name" value="HisKA"/>
    <property type="match status" value="1"/>
</dbReference>
<dbReference type="Proteomes" id="UP000490800">
    <property type="component" value="Unassembled WGS sequence"/>
</dbReference>
<accession>A0A7X3FHQ6</accession>
<dbReference type="PROSITE" id="PS50894">
    <property type="entry name" value="HPT"/>
    <property type="match status" value="1"/>
</dbReference>
<feature type="modified residue" description="4-aspartylphosphate" evidence="17">
    <location>
        <position position="388"/>
    </location>
</feature>
<evidence type="ECO:0000256" key="2">
    <source>
        <dbReference type="ARBA" id="ARBA00004651"/>
    </source>
</evidence>
<dbReference type="Gene3D" id="3.30.565.10">
    <property type="entry name" value="Histidine kinase-like ATPase, C-terminal domain"/>
    <property type="match status" value="1"/>
</dbReference>
<evidence type="ECO:0000256" key="8">
    <source>
        <dbReference type="ARBA" id="ARBA00022692"/>
    </source>
</evidence>
<keyword evidence="5" id="KW-1003">Cell membrane</keyword>
<keyword evidence="11" id="KW-0067">ATP-binding</keyword>
<evidence type="ECO:0000256" key="11">
    <source>
        <dbReference type="ARBA" id="ARBA00022840"/>
    </source>
</evidence>
<evidence type="ECO:0000259" key="21">
    <source>
        <dbReference type="PROSITE" id="PS50894"/>
    </source>
</evidence>
<dbReference type="InterPro" id="IPR036097">
    <property type="entry name" value="HisK_dim/P_sf"/>
</dbReference>
<dbReference type="AlphaFoldDB" id="A0A7X3FHQ6"/>
<keyword evidence="13" id="KW-0902">Two-component regulatory system</keyword>
<keyword evidence="9" id="KW-0547">Nucleotide-binding</keyword>